<feature type="compositionally biased region" description="Polar residues" evidence="6">
    <location>
        <begin position="45"/>
        <end position="54"/>
    </location>
</feature>
<name>A0A1Q3D5R8_CEPFO</name>
<gene>
    <name evidence="8" type="ORF">CFOL_v3_31281</name>
</gene>
<dbReference type="PROSITE" id="PS50811">
    <property type="entry name" value="WRKY"/>
    <property type="match status" value="1"/>
</dbReference>
<organism evidence="8 9">
    <name type="scientific">Cephalotus follicularis</name>
    <name type="common">Albany pitcher plant</name>
    <dbReference type="NCBI Taxonomy" id="3775"/>
    <lineage>
        <taxon>Eukaryota</taxon>
        <taxon>Viridiplantae</taxon>
        <taxon>Streptophyta</taxon>
        <taxon>Embryophyta</taxon>
        <taxon>Tracheophyta</taxon>
        <taxon>Spermatophyta</taxon>
        <taxon>Magnoliopsida</taxon>
        <taxon>eudicotyledons</taxon>
        <taxon>Gunneridae</taxon>
        <taxon>Pentapetalae</taxon>
        <taxon>rosids</taxon>
        <taxon>fabids</taxon>
        <taxon>Oxalidales</taxon>
        <taxon>Cephalotaceae</taxon>
        <taxon>Cephalotus</taxon>
    </lineage>
</organism>
<evidence type="ECO:0000256" key="4">
    <source>
        <dbReference type="ARBA" id="ARBA00023163"/>
    </source>
</evidence>
<evidence type="ECO:0000256" key="6">
    <source>
        <dbReference type="SAM" id="MobiDB-lite"/>
    </source>
</evidence>
<feature type="compositionally biased region" description="Low complexity" evidence="6">
    <location>
        <begin position="187"/>
        <end position="196"/>
    </location>
</feature>
<accession>A0A1Q3D5R8</accession>
<keyword evidence="5" id="KW-0539">Nucleus</keyword>
<reference evidence="9" key="1">
    <citation type="submission" date="2016-04" db="EMBL/GenBank/DDBJ databases">
        <title>Cephalotus genome sequencing.</title>
        <authorList>
            <person name="Fukushima K."/>
            <person name="Hasebe M."/>
            <person name="Fang X."/>
        </authorList>
    </citation>
    <scope>NUCLEOTIDE SEQUENCE [LARGE SCALE GENOMIC DNA]</scope>
    <source>
        <strain evidence="9">cv. St1</strain>
    </source>
</reference>
<dbReference type="Pfam" id="PF03106">
    <property type="entry name" value="WRKY"/>
    <property type="match status" value="1"/>
</dbReference>
<evidence type="ECO:0000313" key="8">
    <source>
        <dbReference type="EMBL" id="GAV87856.1"/>
    </source>
</evidence>
<dbReference type="GO" id="GO:0005634">
    <property type="term" value="C:nucleus"/>
    <property type="evidence" value="ECO:0007669"/>
    <property type="project" value="UniProtKB-SubCell"/>
</dbReference>
<dbReference type="OrthoDB" id="756799at2759"/>
<evidence type="ECO:0000259" key="7">
    <source>
        <dbReference type="PROSITE" id="PS50811"/>
    </source>
</evidence>
<dbReference type="Pfam" id="PF10533">
    <property type="entry name" value="Plant_zn_clust"/>
    <property type="match status" value="1"/>
</dbReference>
<keyword evidence="2" id="KW-0805">Transcription regulation</keyword>
<dbReference type="InterPro" id="IPR003657">
    <property type="entry name" value="WRKY_dom"/>
</dbReference>
<evidence type="ECO:0000256" key="5">
    <source>
        <dbReference type="ARBA" id="ARBA00023242"/>
    </source>
</evidence>
<dbReference type="FunFam" id="2.20.25.80:FF:000004">
    <property type="entry name" value="WRKY transcription factor 65"/>
    <property type="match status" value="1"/>
</dbReference>
<evidence type="ECO:0000313" key="9">
    <source>
        <dbReference type="Proteomes" id="UP000187406"/>
    </source>
</evidence>
<sequence>MAVELMMGYNNNSNNNFTSNMEQNIAQETASGLESVEKLIKLLSSHSHTQQNQEKYLPSSSSRSSMDLDMDCKAVADAAVSKFKRVISLLGRTRTGHARFRRAPMTPSPPPLNQSLKDIQTQEAKVYYATPIREIPPVSHKRHDFPMLVPKNGVVERRDSSTTINFSYSGGNSFMSSLTGDTHESKQQQQPSSSSAFQITNISHASSAGKPPLSSNPLKRKCSSETLVSGKCSGSSSRCHCSKKRKLRLKRVVRVPAISLKMADIPPDDYSWRKYGQKPIKGSPHPRGYYKCSSVRGCPARKHVERATDDPSMLVVTYEGDHNHSLSIAEAPNLILESS</sequence>
<dbReference type="SUPFAM" id="SSF118290">
    <property type="entry name" value="WRKY DNA-binding domain"/>
    <property type="match status" value="1"/>
</dbReference>
<dbReference type="InterPro" id="IPR036576">
    <property type="entry name" value="WRKY_dom_sf"/>
</dbReference>
<evidence type="ECO:0000256" key="1">
    <source>
        <dbReference type="ARBA" id="ARBA00004123"/>
    </source>
</evidence>
<dbReference type="GO" id="GO:0005516">
    <property type="term" value="F:calmodulin binding"/>
    <property type="evidence" value="ECO:0007669"/>
    <property type="project" value="UniProtKB-ARBA"/>
</dbReference>
<dbReference type="FunCoup" id="A0A1Q3D5R8">
    <property type="interactions" value="12"/>
</dbReference>
<dbReference type="GO" id="GO:0043565">
    <property type="term" value="F:sequence-specific DNA binding"/>
    <property type="evidence" value="ECO:0007669"/>
    <property type="project" value="InterPro"/>
</dbReference>
<comment type="subcellular location">
    <subcellularLocation>
        <location evidence="1">Nucleus</location>
    </subcellularLocation>
</comment>
<feature type="region of interest" description="Disordered" evidence="6">
    <location>
        <begin position="45"/>
        <end position="64"/>
    </location>
</feature>
<dbReference type="InterPro" id="IPR018872">
    <property type="entry name" value="Zn-cluster-dom"/>
</dbReference>
<keyword evidence="3" id="KW-0238">DNA-binding</keyword>
<keyword evidence="4" id="KW-0804">Transcription</keyword>
<dbReference type="Proteomes" id="UP000187406">
    <property type="component" value="Unassembled WGS sequence"/>
</dbReference>
<feature type="region of interest" description="Disordered" evidence="6">
    <location>
        <begin position="175"/>
        <end position="196"/>
    </location>
</feature>
<dbReference type="AlphaFoldDB" id="A0A1Q3D5R8"/>
<evidence type="ECO:0000256" key="2">
    <source>
        <dbReference type="ARBA" id="ARBA00023015"/>
    </source>
</evidence>
<dbReference type="InParanoid" id="A0A1Q3D5R8"/>
<dbReference type="GO" id="GO:0003700">
    <property type="term" value="F:DNA-binding transcription factor activity"/>
    <property type="evidence" value="ECO:0007669"/>
    <property type="project" value="InterPro"/>
</dbReference>
<dbReference type="SMART" id="SM00774">
    <property type="entry name" value="WRKY"/>
    <property type="match status" value="1"/>
</dbReference>
<comment type="caution">
    <text evidence="8">The sequence shown here is derived from an EMBL/GenBank/DDBJ whole genome shotgun (WGS) entry which is preliminary data.</text>
</comment>
<proteinExistence type="predicted"/>
<dbReference type="STRING" id="3775.A0A1Q3D5R8"/>
<feature type="domain" description="WRKY" evidence="7">
    <location>
        <begin position="261"/>
        <end position="327"/>
    </location>
</feature>
<evidence type="ECO:0000256" key="3">
    <source>
        <dbReference type="ARBA" id="ARBA00023125"/>
    </source>
</evidence>
<keyword evidence="9" id="KW-1185">Reference proteome</keyword>
<protein>
    <submittedName>
        <fullName evidence="8">WRKY domain-containing protein/Plant_zn_clust domain-containing protein</fullName>
    </submittedName>
</protein>
<dbReference type="InterPro" id="IPR044810">
    <property type="entry name" value="WRKY_plant"/>
</dbReference>
<dbReference type="EMBL" id="BDDD01004542">
    <property type="protein sequence ID" value="GAV87856.1"/>
    <property type="molecule type" value="Genomic_DNA"/>
</dbReference>
<dbReference type="Gene3D" id="2.20.25.80">
    <property type="entry name" value="WRKY domain"/>
    <property type="match status" value="1"/>
</dbReference>
<dbReference type="PANTHER" id="PTHR31282">
    <property type="entry name" value="WRKY TRANSCRIPTION FACTOR 21-RELATED"/>
    <property type="match status" value="1"/>
</dbReference>